<protein>
    <submittedName>
        <fullName evidence="2">Antibiotic biosynthesis monooxygenase</fullName>
    </submittedName>
</protein>
<dbReference type="InterPro" id="IPR007138">
    <property type="entry name" value="ABM_dom"/>
</dbReference>
<keyword evidence="2" id="KW-0503">Monooxygenase</keyword>
<evidence type="ECO:0000259" key="1">
    <source>
        <dbReference type="Pfam" id="PF03992"/>
    </source>
</evidence>
<accession>A0A1N7KFQ6</accession>
<keyword evidence="3" id="KW-1185">Reference proteome</keyword>
<gene>
    <name evidence="2" type="ORF">SAMN05421759_101716</name>
</gene>
<feature type="domain" description="ABM" evidence="1">
    <location>
        <begin position="11"/>
        <end position="75"/>
    </location>
</feature>
<dbReference type="SUPFAM" id="SSF54909">
    <property type="entry name" value="Dimeric alpha+beta barrel"/>
    <property type="match status" value="1"/>
</dbReference>
<name>A0A1N7KFQ6_9RHOB</name>
<dbReference type="InterPro" id="IPR011008">
    <property type="entry name" value="Dimeric_a/b-barrel"/>
</dbReference>
<sequence>MIDETPSSGPILRMFQVRTKPGRAAELIGKFGVTSAKVVRGHPGNQGYFYGYGVGSNEDYVVFTSVWRDLEAVKARFGDAWRESFLPPGYEDLIEDCSIHHIDVGSGWHVDLARDI</sequence>
<dbReference type="EMBL" id="FTOQ01000001">
    <property type="protein sequence ID" value="SIS60436.1"/>
    <property type="molecule type" value="Genomic_DNA"/>
</dbReference>
<dbReference type="GO" id="GO:0004497">
    <property type="term" value="F:monooxygenase activity"/>
    <property type="evidence" value="ECO:0007669"/>
    <property type="project" value="UniProtKB-KW"/>
</dbReference>
<dbReference type="Pfam" id="PF03992">
    <property type="entry name" value="ABM"/>
    <property type="match status" value="1"/>
</dbReference>
<dbReference type="AlphaFoldDB" id="A0A1N7KFQ6"/>
<organism evidence="2 3">
    <name type="scientific">Roseivivax lentus</name>
    <dbReference type="NCBI Taxonomy" id="633194"/>
    <lineage>
        <taxon>Bacteria</taxon>
        <taxon>Pseudomonadati</taxon>
        <taxon>Pseudomonadota</taxon>
        <taxon>Alphaproteobacteria</taxon>
        <taxon>Rhodobacterales</taxon>
        <taxon>Roseobacteraceae</taxon>
        <taxon>Roseivivax</taxon>
    </lineage>
</organism>
<evidence type="ECO:0000313" key="2">
    <source>
        <dbReference type="EMBL" id="SIS60436.1"/>
    </source>
</evidence>
<evidence type="ECO:0000313" key="3">
    <source>
        <dbReference type="Proteomes" id="UP000186684"/>
    </source>
</evidence>
<dbReference type="Proteomes" id="UP000186684">
    <property type="component" value="Unassembled WGS sequence"/>
</dbReference>
<reference evidence="3" key="1">
    <citation type="submission" date="2017-01" db="EMBL/GenBank/DDBJ databases">
        <authorList>
            <person name="Varghese N."/>
            <person name="Submissions S."/>
        </authorList>
    </citation>
    <scope>NUCLEOTIDE SEQUENCE [LARGE SCALE GENOMIC DNA]</scope>
    <source>
        <strain evidence="3">DSM 29430</strain>
    </source>
</reference>
<dbReference type="Gene3D" id="3.30.70.100">
    <property type="match status" value="1"/>
</dbReference>
<proteinExistence type="predicted"/>
<keyword evidence="2" id="KW-0560">Oxidoreductase</keyword>